<feature type="region of interest" description="Disordered" evidence="1">
    <location>
        <begin position="173"/>
        <end position="230"/>
    </location>
</feature>
<proteinExistence type="predicted"/>
<evidence type="ECO:0000313" key="3">
    <source>
        <dbReference type="Proteomes" id="UP000317257"/>
    </source>
</evidence>
<evidence type="ECO:0000313" key="2">
    <source>
        <dbReference type="EMBL" id="TWU79074.1"/>
    </source>
</evidence>
<name>A0A5C6GPY4_METRR</name>
<dbReference type="Proteomes" id="UP000317257">
    <property type="component" value="Unassembled WGS sequence"/>
</dbReference>
<sequence length="345" mass="39175">MPPRNTQEGSSTQQTTYNRWTDSQQLRFLQLLYEARVNGRFESSKKGVRKAVFISFLPDLQERFPERTWEYAVLDKKENEFRNFWRVFLEAANRSGTKYHEQTGMLSMSVDNADLIRAKEPSRIANRVIRKPLLINDDVTFNTWSEIFAKDLPACHNILKAGDRAAAFAEAAERNRESQRSESPGFTLDDSSDIFDDDATLVTKSQLNERDNQDDSTPLTPVTPDLARTPTPARFAANPVRSGITKRKSEKLMSQFIAMINSAFAAPQTKNHIITTATAKVPGQEEVEKALLDCRECIGLDRLTDMLKAMKWIKKDPMNAVMWNLLDSSLAKDAWIKSNFGDDLG</sequence>
<feature type="compositionally biased region" description="Acidic residues" evidence="1">
    <location>
        <begin position="190"/>
        <end position="199"/>
    </location>
</feature>
<dbReference type="EMBL" id="SBHS01000001">
    <property type="protein sequence ID" value="TWU79074.1"/>
    <property type="molecule type" value="Genomic_DNA"/>
</dbReference>
<evidence type="ECO:0008006" key="4">
    <source>
        <dbReference type="Google" id="ProtNLM"/>
    </source>
</evidence>
<evidence type="ECO:0000256" key="1">
    <source>
        <dbReference type="SAM" id="MobiDB-lite"/>
    </source>
</evidence>
<dbReference type="AlphaFoldDB" id="A0A5C6GPY4"/>
<reference evidence="3" key="1">
    <citation type="submission" date="2018-12" db="EMBL/GenBank/DDBJ databases">
        <title>The complete genome of Metarhizium rileyi, a key fungal pathogen of Lepidoptera.</title>
        <authorList>
            <person name="Binneck E."/>
            <person name="Lastra C.C.L."/>
            <person name="Sosa-Gomez D.R."/>
        </authorList>
    </citation>
    <scope>NUCLEOTIDE SEQUENCE [LARGE SCALE GENOMIC DNA]</scope>
    <source>
        <strain evidence="3">Cep018-CH2</strain>
    </source>
</reference>
<protein>
    <recommendedName>
        <fullName evidence="4">Myb/SANT-like domain-containing protein</fullName>
    </recommendedName>
</protein>
<comment type="caution">
    <text evidence="2">The sequence shown here is derived from an EMBL/GenBank/DDBJ whole genome shotgun (WGS) entry which is preliminary data.</text>
</comment>
<organism evidence="2 3">
    <name type="scientific">Metarhizium rileyi (strain RCEF 4871)</name>
    <name type="common">Nomuraea rileyi</name>
    <dbReference type="NCBI Taxonomy" id="1649241"/>
    <lineage>
        <taxon>Eukaryota</taxon>
        <taxon>Fungi</taxon>
        <taxon>Dikarya</taxon>
        <taxon>Ascomycota</taxon>
        <taxon>Pezizomycotina</taxon>
        <taxon>Sordariomycetes</taxon>
        <taxon>Hypocreomycetidae</taxon>
        <taxon>Hypocreales</taxon>
        <taxon>Clavicipitaceae</taxon>
        <taxon>Metarhizium</taxon>
    </lineage>
</organism>
<accession>A0A5C6GPY4</accession>
<gene>
    <name evidence="2" type="ORF">ED733_008647</name>
</gene>